<dbReference type="Proteomes" id="UP001065322">
    <property type="component" value="Chromosome"/>
</dbReference>
<evidence type="ECO:0000313" key="2">
    <source>
        <dbReference type="EMBL" id="UXD87240.1"/>
    </source>
</evidence>
<reference evidence="3" key="1">
    <citation type="submission" date="2020-06" db="EMBL/GenBank/DDBJ databases">
        <title>Thalassolituus marinus alknpb1M-1, a hydrocarbon-degrading bacterium isolated from the deep-sea overlying water using an in-situ strategy from the South China Sea basin.</title>
        <authorList>
            <person name="Dong C."/>
            <person name="Chen Y."/>
            <person name="Shao Z."/>
        </authorList>
    </citation>
    <scope>NUCLEOTIDE SEQUENCE [LARGE SCALE GENOMIC DNA]</scope>
    <source>
        <strain evidence="3">alknpb1M-1</strain>
    </source>
</reference>
<evidence type="ECO:0000313" key="3">
    <source>
        <dbReference type="Proteomes" id="UP001065322"/>
    </source>
</evidence>
<proteinExistence type="predicted"/>
<keyword evidence="1" id="KW-0732">Signal</keyword>
<gene>
    <name evidence="2" type="ORF">HUF19_07265</name>
</gene>
<sequence length="129" mass="15098">MLCLRRWLSGVSVCLLLMSASALWAADDQNLLAYPVQDARDTFRTGQYEFVGIQLADGVELPGLKEAEADKVRRDYRIRPLNKRWETFANVEDDPAKLARLRQYALRFNLTMWRLLQKKALQDATRYRY</sequence>
<protein>
    <submittedName>
        <fullName evidence="2">Uncharacterized protein</fullName>
    </submittedName>
</protein>
<evidence type="ECO:0000256" key="1">
    <source>
        <dbReference type="SAM" id="SignalP"/>
    </source>
</evidence>
<keyword evidence="3" id="KW-1185">Reference proteome</keyword>
<feature type="signal peptide" evidence="1">
    <location>
        <begin position="1"/>
        <end position="25"/>
    </location>
</feature>
<accession>A0ABY6A992</accession>
<name>A0ABY6A992_9GAMM</name>
<dbReference type="EMBL" id="CP054475">
    <property type="protein sequence ID" value="UXD87240.1"/>
    <property type="molecule type" value="Genomic_DNA"/>
</dbReference>
<dbReference type="RefSeq" id="WP_260999164.1">
    <property type="nucleotide sequence ID" value="NZ_CP054475.1"/>
</dbReference>
<organism evidence="2 3">
    <name type="scientific">Thalassolituus hydrocarboniclasticus</name>
    <dbReference type="NCBI Taxonomy" id="2742796"/>
    <lineage>
        <taxon>Bacteria</taxon>
        <taxon>Pseudomonadati</taxon>
        <taxon>Pseudomonadota</taxon>
        <taxon>Gammaproteobacteria</taxon>
        <taxon>Oceanospirillales</taxon>
        <taxon>Oceanospirillaceae</taxon>
        <taxon>Thalassolituus</taxon>
    </lineage>
</organism>
<feature type="chain" id="PRO_5045110990" evidence="1">
    <location>
        <begin position="26"/>
        <end position="129"/>
    </location>
</feature>